<dbReference type="InterPro" id="IPR019127">
    <property type="entry name" value="Exosortase"/>
</dbReference>
<evidence type="ECO:0000256" key="6">
    <source>
        <dbReference type="ARBA" id="ARBA00022989"/>
    </source>
</evidence>
<dbReference type="NCBIfam" id="TIGR04178">
    <property type="entry name" value="exo_archaeo"/>
    <property type="match status" value="1"/>
</dbReference>
<evidence type="ECO:0000256" key="4">
    <source>
        <dbReference type="ARBA" id="ARBA00022692"/>
    </source>
</evidence>
<evidence type="ECO:0000256" key="7">
    <source>
        <dbReference type="ARBA" id="ARBA00023136"/>
    </source>
</evidence>
<keyword evidence="2" id="KW-1003">Cell membrane</keyword>
<dbReference type="GO" id="GO:0005886">
    <property type="term" value="C:plasma membrane"/>
    <property type="evidence" value="ECO:0007669"/>
    <property type="project" value="UniProtKB-SubCell"/>
</dbReference>
<feature type="transmembrane region" description="Helical" evidence="8">
    <location>
        <begin position="254"/>
        <end position="275"/>
    </location>
</feature>
<sequence length="284" mass="31139">MVNETGPIGMEERDATTRNLAWLAGVLLCQLLAFWDSWSWLARRAAQAAGDMAGLLAVVAVTACLVVFSVMSKRRIVRFSLVPQVVLLLIYGASYWLWPTPPIFKAAIAMLCVFLTLHRGVFGRRPPPAYWGMVLCALPVVPSLQFYLGYPARLISAGLTVPLLRMNGLSVHREGTYLVWQDQQIQFDAPCSGITMLWAGVLLTFTLAYLRNFTGLETLRALGVCAVLVLFGNVLRAGSLFYLETGIVTPAAPWWHEGVGVAVFIGIAAVLVAVLNRWKTCSPV</sequence>
<evidence type="ECO:0000313" key="10">
    <source>
        <dbReference type="Proteomes" id="UP000319732"/>
    </source>
</evidence>
<accession>A0A545TAF3</accession>
<feature type="transmembrane region" description="Helical" evidence="8">
    <location>
        <begin position="20"/>
        <end position="41"/>
    </location>
</feature>
<dbReference type="OrthoDB" id="7597370at2"/>
<dbReference type="EMBL" id="VHSG01000017">
    <property type="protein sequence ID" value="TQV74190.1"/>
    <property type="molecule type" value="Genomic_DNA"/>
</dbReference>
<comment type="subcellular location">
    <subcellularLocation>
        <location evidence="1">Cell membrane</location>
        <topology evidence="1">Multi-pass membrane protein</topology>
    </subcellularLocation>
</comment>
<evidence type="ECO:0000256" key="2">
    <source>
        <dbReference type="ARBA" id="ARBA00022475"/>
    </source>
</evidence>
<feature type="transmembrane region" description="Helical" evidence="8">
    <location>
        <begin position="53"/>
        <end position="72"/>
    </location>
</feature>
<organism evidence="9 10">
    <name type="scientific">Exilibacterium tricleocarpae</name>
    <dbReference type="NCBI Taxonomy" id="2591008"/>
    <lineage>
        <taxon>Bacteria</taxon>
        <taxon>Pseudomonadati</taxon>
        <taxon>Pseudomonadota</taxon>
        <taxon>Gammaproteobacteria</taxon>
        <taxon>Cellvibrionales</taxon>
        <taxon>Cellvibrionaceae</taxon>
        <taxon>Exilibacterium</taxon>
    </lineage>
</organism>
<comment type="caution">
    <text evidence="9">The sequence shown here is derived from an EMBL/GenBank/DDBJ whole genome shotgun (WGS) entry which is preliminary data.</text>
</comment>
<feature type="transmembrane region" description="Helical" evidence="8">
    <location>
        <begin position="222"/>
        <end position="242"/>
    </location>
</feature>
<dbReference type="GO" id="GO:0008233">
    <property type="term" value="F:peptidase activity"/>
    <property type="evidence" value="ECO:0007669"/>
    <property type="project" value="UniProtKB-KW"/>
</dbReference>
<protein>
    <submittedName>
        <fullName evidence="9">Exosortase/archaeosortase family protein</fullName>
    </submittedName>
</protein>
<dbReference type="GO" id="GO:0006508">
    <property type="term" value="P:proteolysis"/>
    <property type="evidence" value="ECO:0007669"/>
    <property type="project" value="UniProtKB-KW"/>
</dbReference>
<keyword evidence="3" id="KW-0645">Protease</keyword>
<evidence type="ECO:0000256" key="1">
    <source>
        <dbReference type="ARBA" id="ARBA00004651"/>
    </source>
</evidence>
<dbReference type="InterPro" id="IPR026392">
    <property type="entry name" value="Exo/Archaeosortase_dom"/>
</dbReference>
<dbReference type="AlphaFoldDB" id="A0A545TAF3"/>
<evidence type="ECO:0000256" key="5">
    <source>
        <dbReference type="ARBA" id="ARBA00022801"/>
    </source>
</evidence>
<proteinExistence type="predicted"/>
<feature type="transmembrane region" description="Helical" evidence="8">
    <location>
        <begin position="187"/>
        <end position="210"/>
    </location>
</feature>
<dbReference type="Pfam" id="PF09721">
    <property type="entry name" value="Exosortase_EpsH"/>
    <property type="match status" value="1"/>
</dbReference>
<feature type="transmembrane region" description="Helical" evidence="8">
    <location>
        <begin position="103"/>
        <end position="122"/>
    </location>
</feature>
<keyword evidence="6 8" id="KW-1133">Transmembrane helix</keyword>
<keyword evidence="5" id="KW-0378">Hydrolase</keyword>
<evidence type="ECO:0000256" key="8">
    <source>
        <dbReference type="SAM" id="Phobius"/>
    </source>
</evidence>
<evidence type="ECO:0000256" key="3">
    <source>
        <dbReference type="ARBA" id="ARBA00022670"/>
    </source>
</evidence>
<feature type="transmembrane region" description="Helical" evidence="8">
    <location>
        <begin position="129"/>
        <end position="148"/>
    </location>
</feature>
<dbReference type="Proteomes" id="UP000319732">
    <property type="component" value="Unassembled WGS sequence"/>
</dbReference>
<name>A0A545TAF3_9GAMM</name>
<evidence type="ECO:0000313" key="9">
    <source>
        <dbReference type="EMBL" id="TQV74190.1"/>
    </source>
</evidence>
<reference evidence="9 10" key="1">
    <citation type="submission" date="2019-06" db="EMBL/GenBank/DDBJ databases">
        <title>Whole genome sequence for Cellvibrionaceae sp. R142.</title>
        <authorList>
            <person name="Wang G."/>
        </authorList>
    </citation>
    <scope>NUCLEOTIDE SEQUENCE [LARGE SCALE GENOMIC DNA]</scope>
    <source>
        <strain evidence="9 10">R142</strain>
    </source>
</reference>
<keyword evidence="10" id="KW-1185">Reference proteome</keyword>
<feature type="transmembrane region" description="Helical" evidence="8">
    <location>
        <begin position="79"/>
        <end position="97"/>
    </location>
</feature>
<keyword evidence="7 8" id="KW-0472">Membrane</keyword>
<gene>
    <name evidence="9" type="ORF">FKG94_16415</name>
</gene>
<keyword evidence="4 8" id="KW-0812">Transmembrane</keyword>